<dbReference type="AlphaFoldDB" id="A0A9P0GWX1"/>
<gene>
    <name evidence="2" type="ORF">NEZAVI_LOCUS1968</name>
</gene>
<evidence type="ECO:0000256" key="1">
    <source>
        <dbReference type="SAM" id="MobiDB-lite"/>
    </source>
</evidence>
<feature type="region of interest" description="Disordered" evidence="1">
    <location>
        <begin position="1"/>
        <end position="34"/>
    </location>
</feature>
<accession>A0A9P0GWX1</accession>
<name>A0A9P0GWX1_NEZVI</name>
<reference evidence="2" key="1">
    <citation type="submission" date="2022-01" db="EMBL/GenBank/DDBJ databases">
        <authorList>
            <person name="King R."/>
        </authorList>
    </citation>
    <scope>NUCLEOTIDE SEQUENCE</scope>
</reference>
<evidence type="ECO:0000313" key="3">
    <source>
        <dbReference type="Proteomes" id="UP001152798"/>
    </source>
</evidence>
<dbReference type="Proteomes" id="UP001152798">
    <property type="component" value="Chromosome 1"/>
</dbReference>
<organism evidence="2 3">
    <name type="scientific">Nezara viridula</name>
    <name type="common">Southern green stink bug</name>
    <name type="synonym">Cimex viridulus</name>
    <dbReference type="NCBI Taxonomy" id="85310"/>
    <lineage>
        <taxon>Eukaryota</taxon>
        <taxon>Metazoa</taxon>
        <taxon>Ecdysozoa</taxon>
        <taxon>Arthropoda</taxon>
        <taxon>Hexapoda</taxon>
        <taxon>Insecta</taxon>
        <taxon>Pterygota</taxon>
        <taxon>Neoptera</taxon>
        <taxon>Paraneoptera</taxon>
        <taxon>Hemiptera</taxon>
        <taxon>Heteroptera</taxon>
        <taxon>Panheteroptera</taxon>
        <taxon>Pentatomomorpha</taxon>
        <taxon>Pentatomoidea</taxon>
        <taxon>Pentatomidae</taxon>
        <taxon>Pentatominae</taxon>
        <taxon>Nezara</taxon>
    </lineage>
</organism>
<proteinExistence type="predicted"/>
<dbReference type="EMBL" id="OV725077">
    <property type="protein sequence ID" value="CAH1390839.1"/>
    <property type="molecule type" value="Genomic_DNA"/>
</dbReference>
<protein>
    <submittedName>
        <fullName evidence="2">Uncharacterized protein</fullName>
    </submittedName>
</protein>
<evidence type="ECO:0000313" key="2">
    <source>
        <dbReference type="EMBL" id="CAH1390839.1"/>
    </source>
</evidence>
<keyword evidence="3" id="KW-1185">Reference proteome</keyword>
<feature type="compositionally biased region" description="Polar residues" evidence="1">
    <location>
        <begin position="9"/>
        <end position="34"/>
    </location>
</feature>
<sequence length="129" mass="14375">MSFPPHSPTPQRKLTLSAESKRPSQFQERTTLTPPLSHRYRAHCDACHVLLIAGELSLLVEPNPQLSILSLPLPRPPVNIPSFKGLLDTDLPGLPGPSLRSSSLHFTFQLYPGHSILWHSRDMTKPSQI</sequence>